<dbReference type="AlphaFoldDB" id="A0A9E7ZXD7"/>
<reference evidence="1" key="1">
    <citation type="submission" date="2022-08" db="EMBL/GenBank/DDBJ databases">
        <title>Complete Genome Sequences of 2 Bosea sp. soil isolates.</title>
        <authorList>
            <person name="Alvarez Arevalo M."/>
            <person name="Sterndorff E.B."/>
            <person name="Faurdal D."/>
            <person name="Joergensen T.S."/>
            <person name="Weber T."/>
        </authorList>
    </citation>
    <scope>NUCLEOTIDE SEQUENCE</scope>
    <source>
        <strain evidence="1">NBC_00436</strain>
    </source>
</reference>
<name>A0A9E7ZXD7_9HYPH</name>
<evidence type="ECO:0000313" key="1">
    <source>
        <dbReference type="EMBL" id="UZF89012.1"/>
    </source>
</evidence>
<accession>A0A9E7ZXD7</accession>
<organism evidence="1">
    <name type="scientific">Bosea sp. NBC_00436</name>
    <dbReference type="NCBI Taxonomy" id="2969620"/>
    <lineage>
        <taxon>Bacteria</taxon>
        <taxon>Pseudomonadati</taxon>
        <taxon>Pseudomonadota</taxon>
        <taxon>Alphaproteobacteria</taxon>
        <taxon>Hyphomicrobiales</taxon>
        <taxon>Boseaceae</taxon>
        <taxon>Bosea</taxon>
    </lineage>
</organism>
<proteinExistence type="predicted"/>
<protein>
    <submittedName>
        <fullName evidence="1">Uncharacterized protein</fullName>
    </submittedName>
</protein>
<sequence length="134" mass="14894">MERRVDPERMLVRPRPILVRAEPAISDPAKITMDHRPGSLTKVHRLGREKILRNERPELPHQSLSVLGQGIDSRDRRLGAILRVGFVVEIGEGVSHVTKAFEKAIDICPSLQPDGALQYNKGASIVSGVLRPRP</sequence>
<gene>
    <name evidence="1" type="ORF">NWE54_09595</name>
</gene>
<dbReference type="EMBL" id="CP102774">
    <property type="protein sequence ID" value="UZF89012.1"/>
    <property type="molecule type" value="Genomic_DNA"/>
</dbReference>